<sequence length="183" mass="20939">MLKRILSISLLCFLAVGFTGLSTAQAQGQQMEIGYVDPQSILNKMPEMKAVQQRLQNFVERKRKEFSKKQQDFQQQLTEYQQKADVINESARKREEERLGKLNSELQQYQSQIQQEIQQKQQELVGPLLDQIDNAVGSVAEDMGLTYVINTTTSQGDTIILYASDEAQEKYNITDQVMQELGI</sequence>
<proteinExistence type="inferred from homology"/>
<dbReference type="AlphaFoldDB" id="A0A2A2G945"/>
<comment type="similarity">
    <text evidence="1">Belongs to the Skp family.</text>
</comment>
<feature type="signal peptide" evidence="4">
    <location>
        <begin position="1"/>
        <end position="26"/>
    </location>
</feature>
<keyword evidence="3" id="KW-0175">Coiled coil</keyword>
<feature type="chain" id="PRO_5012652089" description="Molecular chaperone Skp" evidence="4">
    <location>
        <begin position="27"/>
        <end position="183"/>
    </location>
</feature>
<dbReference type="PANTHER" id="PTHR35089:SF1">
    <property type="entry name" value="CHAPERONE PROTEIN SKP"/>
    <property type="match status" value="1"/>
</dbReference>
<dbReference type="InterPro" id="IPR024930">
    <property type="entry name" value="Skp_dom_sf"/>
</dbReference>
<reference evidence="5 6" key="1">
    <citation type="submission" date="2017-08" db="EMBL/GenBank/DDBJ databases">
        <title>Aliifodinibius alkalisoli sp. nov., isolated from saline alkaline soil.</title>
        <authorList>
            <person name="Liu D."/>
            <person name="Zhang G."/>
        </authorList>
    </citation>
    <scope>NUCLEOTIDE SEQUENCE [LARGE SCALE GENOMIC DNA]</scope>
    <source>
        <strain evidence="5 6">WN023</strain>
    </source>
</reference>
<evidence type="ECO:0000256" key="4">
    <source>
        <dbReference type="SAM" id="SignalP"/>
    </source>
</evidence>
<organism evidence="5 6">
    <name type="scientific">Fodinibius salipaludis</name>
    <dbReference type="NCBI Taxonomy" id="2032627"/>
    <lineage>
        <taxon>Bacteria</taxon>
        <taxon>Pseudomonadati</taxon>
        <taxon>Balneolota</taxon>
        <taxon>Balneolia</taxon>
        <taxon>Balneolales</taxon>
        <taxon>Balneolaceae</taxon>
        <taxon>Fodinibius</taxon>
    </lineage>
</organism>
<dbReference type="SMART" id="SM00935">
    <property type="entry name" value="OmpH"/>
    <property type="match status" value="1"/>
</dbReference>
<dbReference type="Gene3D" id="3.30.910.20">
    <property type="entry name" value="Skp domain"/>
    <property type="match status" value="1"/>
</dbReference>
<evidence type="ECO:0000313" key="6">
    <source>
        <dbReference type="Proteomes" id="UP000218831"/>
    </source>
</evidence>
<dbReference type="EMBL" id="NSKE01000008">
    <property type="protein sequence ID" value="PAU93389.1"/>
    <property type="molecule type" value="Genomic_DNA"/>
</dbReference>
<dbReference type="Proteomes" id="UP000218831">
    <property type="component" value="Unassembled WGS sequence"/>
</dbReference>
<gene>
    <name evidence="5" type="ORF">CK503_11675</name>
</gene>
<protein>
    <recommendedName>
        <fullName evidence="7">Molecular chaperone Skp</fullName>
    </recommendedName>
</protein>
<evidence type="ECO:0000256" key="2">
    <source>
        <dbReference type="ARBA" id="ARBA00022729"/>
    </source>
</evidence>
<dbReference type="RefSeq" id="WP_095607001.1">
    <property type="nucleotide sequence ID" value="NZ_NSKE01000008.1"/>
</dbReference>
<dbReference type="GO" id="GO:0051082">
    <property type="term" value="F:unfolded protein binding"/>
    <property type="evidence" value="ECO:0007669"/>
    <property type="project" value="InterPro"/>
</dbReference>
<evidence type="ECO:0000256" key="1">
    <source>
        <dbReference type="ARBA" id="ARBA00009091"/>
    </source>
</evidence>
<dbReference type="InterPro" id="IPR005632">
    <property type="entry name" value="Chaperone_Skp"/>
</dbReference>
<keyword evidence="2 4" id="KW-0732">Signal</keyword>
<evidence type="ECO:0000313" key="5">
    <source>
        <dbReference type="EMBL" id="PAU93389.1"/>
    </source>
</evidence>
<keyword evidence="6" id="KW-1185">Reference proteome</keyword>
<dbReference type="GO" id="GO:0005829">
    <property type="term" value="C:cytosol"/>
    <property type="evidence" value="ECO:0007669"/>
    <property type="project" value="TreeGrafter"/>
</dbReference>
<accession>A0A2A2G945</accession>
<dbReference type="PANTHER" id="PTHR35089">
    <property type="entry name" value="CHAPERONE PROTEIN SKP"/>
    <property type="match status" value="1"/>
</dbReference>
<dbReference type="SUPFAM" id="SSF111384">
    <property type="entry name" value="OmpH-like"/>
    <property type="match status" value="1"/>
</dbReference>
<dbReference type="OrthoDB" id="1524711at2"/>
<name>A0A2A2G945_9BACT</name>
<evidence type="ECO:0000256" key="3">
    <source>
        <dbReference type="SAM" id="Coils"/>
    </source>
</evidence>
<dbReference type="GO" id="GO:0050821">
    <property type="term" value="P:protein stabilization"/>
    <property type="evidence" value="ECO:0007669"/>
    <property type="project" value="TreeGrafter"/>
</dbReference>
<feature type="coiled-coil region" evidence="3">
    <location>
        <begin position="63"/>
        <end position="123"/>
    </location>
</feature>
<evidence type="ECO:0008006" key="7">
    <source>
        <dbReference type="Google" id="ProtNLM"/>
    </source>
</evidence>
<dbReference type="Pfam" id="PF03938">
    <property type="entry name" value="OmpH"/>
    <property type="match status" value="1"/>
</dbReference>
<comment type="caution">
    <text evidence="5">The sequence shown here is derived from an EMBL/GenBank/DDBJ whole genome shotgun (WGS) entry which is preliminary data.</text>
</comment>